<proteinExistence type="predicted"/>
<organism evidence="2 3">
    <name type="scientific">Aliidiomarina taiwanensis</name>
    <dbReference type="NCBI Taxonomy" id="946228"/>
    <lineage>
        <taxon>Bacteria</taxon>
        <taxon>Pseudomonadati</taxon>
        <taxon>Pseudomonadota</taxon>
        <taxon>Gammaproteobacteria</taxon>
        <taxon>Alteromonadales</taxon>
        <taxon>Idiomarinaceae</taxon>
        <taxon>Aliidiomarina</taxon>
    </lineage>
</organism>
<evidence type="ECO:0000256" key="1">
    <source>
        <dbReference type="SAM" id="MobiDB-lite"/>
    </source>
</evidence>
<dbReference type="Proteomes" id="UP000286976">
    <property type="component" value="Unassembled WGS sequence"/>
</dbReference>
<dbReference type="EMBL" id="PIPQ01000001">
    <property type="protein sequence ID" value="RUO44345.1"/>
    <property type="molecule type" value="Genomic_DNA"/>
</dbReference>
<comment type="caution">
    <text evidence="2">The sequence shown here is derived from an EMBL/GenBank/DDBJ whole genome shotgun (WGS) entry which is preliminary data.</text>
</comment>
<reference evidence="2 3" key="1">
    <citation type="journal article" date="2011" name="Front. Microbiol.">
        <title>Genomic signatures of strain selection and enhancement in Bacillus atrophaeus var. globigii, a historical biowarfare simulant.</title>
        <authorList>
            <person name="Gibbons H.S."/>
            <person name="Broomall S.M."/>
            <person name="McNew L.A."/>
            <person name="Daligault H."/>
            <person name="Chapman C."/>
            <person name="Bruce D."/>
            <person name="Karavis M."/>
            <person name="Krepps M."/>
            <person name="McGregor P.A."/>
            <person name="Hong C."/>
            <person name="Park K.H."/>
            <person name="Akmal A."/>
            <person name="Feldman A."/>
            <person name="Lin J.S."/>
            <person name="Chang W.E."/>
            <person name="Higgs B.W."/>
            <person name="Demirev P."/>
            <person name="Lindquist J."/>
            <person name="Liem A."/>
            <person name="Fochler E."/>
            <person name="Read T.D."/>
            <person name="Tapia R."/>
            <person name="Johnson S."/>
            <person name="Bishop-Lilly K.A."/>
            <person name="Detter C."/>
            <person name="Han C."/>
            <person name="Sozhamannan S."/>
            <person name="Rosenzweig C.N."/>
            <person name="Skowronski E.W."/>
        </authorList>
    </citation>
    <scope>NUCLEOTIDE SEQUENCE [LARGE SCALE GENOMIC DNA]</scope>
    <source>
        <strain evidence="2 3">AIT1</strain>
    </source>
</reference>
<dbReference type="AlphaFoldDB" id="A0A432XAA6"/>
<protein>
    <submittedName>
        <fullName evidence="2">Uncharacterized protein</fullName>
    </submittedName>
</protein>
<gene>
    <name evidence="2" type="ORF">CWE15_04005</name>
</gene>
<accession>A0A432XAA6</accession>
<dbReference type="Pfam" id="PF11993">
    <property type="entry name" value="VC2046"/>
    <property type="match status" value="1"/>
</dbReference>
<evidence type="ECO:0000313" key="2">
    <source>
        <dbReference type="EMBL" id="RUO44345.1"/>
    </source>
</evidence>
<keyword evidence="3" id="KW-1185">Reference proteome</keyword>
<sequence length="173" mass="19449">MTSLSSLLDSRNRRSISGKGRRNMVDQVQWVHKEQDFAEPLSAALHAPQGAKFRLMLASLSPHAPDWQPPPTAHEETAWSPPFAVGVQRPLYASKEEAERQTPTLTEQTFLDWFLTDCLRPAPLVSSTEQVVLPSIVQQSLPHWLVAREQERAESGLREADLVDMLDQLHAHA</sequence>
<feature type="region of interest" description="Disordered" evidence="1">
    <location>
        <begin position="1"/>
        <end position="21"/>
    </location>
</feature>
<evidence type="ECO:0000313" key="3">
    <source>
        <dbReference type="Proteomes" id="UP000286976"/>
    </source>
</evidence>
<name>A0A432XAA6_9GAMM</name>
<dbReference type="InterPro" id="IPR021879">
    <property type="entry name" value="VC2046_fam"/>
</dbReference>